<proteinExistence type="predicted"/>
<dbReference type="Gene3D" id="3.40.50.1820">
    <property type="entry name" value="alpha/beta hydrolase"/>
    <property type="match status" value="1"/>
</dbReference>
<dbReference type="SUPFAM" id="SSF53474">
    <property type="entry name" value="alpha/beta-Hydrolases"/>
    <property type="match status" value="1"/>
</dbReference>
<keyword evidence="2" id="KW-0812">Transmembrane</keyword>
<protein>
    <submittedName>
        <fullName evidence="3">Uncharacterized protein</fullName>
    </submittedName>
</protein>
<reference evidence="3" key="1">
    <citation type="submission" date="2021-02" db="EMBL/GenBank/DDBJ databases">
        <authorList>
            <person name="Nowell W R."/>
        </authorList>
    </citation>
    <scope>NUCLEOTIDE SEQUENCE</scope>
</reference>
<accession>A0A819KUG8</accession>
<keyword evidence="2" id="KW-1133">Transmembrane helix</keyword>
<name>A0A819KUG8_9BILA</name>
<dbReference type="GO" id="GO:0004725">
    <property type="term" value="F:protein tyrosine phosphatase activity"/>
    <property type="evidence" value="ECO:0007669"/>
    <property type="project" value="TreeGrafter"/>
</dbReference>
<evidence type="ECO:0000256" key="1">
    <source>
        <dbReference type="SAM" id="MobiDB-lite"/>
    </source>
</evidence>
<feature type="transmembrane region" description="Helical" evidence="2">
    <location>
        <begin position="56"/>
        <end position="81"/>
    </location>
</feature>
<dbReference type="EMBL" id="CAJOAX010005630">
    <property type="protein sequence ID" value="CAF3955035.1"/>
    <property type="molecule type" value="Genomic_DNA"/>
</dbReference>
<feature type="region of interest" description="Disordered" evidence="1">
    <location>
        <begin position="819"/>
        <end position="952"/>
    </location>
</feature>
<evidence type="ECO:0000313" key="4">
    <source>
        <dbReference type="Proteomes" id="UP000663823"/>
    </source>
</evidence>
<keyword evidence="2" id="KW-0472">Membrane</keyword>
<sequence length="993" mass="109392">MSTKVIELKIDDDDDGENASRKKLSTTIKDIVLIGICFLILIIMIIVLVIMRSLTIQLLALIIISTVAIFLVICIFSIRLWMKLKKQNIESSQSKKKNIGNCIVNAISIGLTVLTLLLSASVMSPLDLGYSSFTTFVVFLIYMSTIIWIITLIVYILIIAISFLWKKSYSIRQQLSYGTVSFFIGSFLICSLFMLIVAVTINSALSGFGLGLALALSHTLLVGGIVGAILYHSKTVKIICSVLAAIGCVGVCLILWYYLIDGYTMKIDIIIPSERFPHNLTNDPSLNGNHSYGFLTYGSGFDNRIEYGSKASIITPTIDLSSIITLSSFNKQYFKYNESALPLNGQIWYPTNTSNDPYPIVLMVHGNHISTESSEPGYEYLGTMLASQGFLAVSIDENFLNVAPLYSGTGYGRMSKIKKYDVSFSRQSQFIARALIILETLKQLRLWNTQEKNQFYNQLDLSNIGLMGHSVGGETIVIAYMLNKLKYLPDYPTSISLNNYNFGIKALFSISGTDDGYTPLGHSLESHDVTMFGIHGIYDGDLSSFLFQAKLKNLQFTSNSSSYNFKASLYVHQANHGQFNTNWGRYDLMPGVNQLMNVRPIMTIEHQQHICKMYMAALMNIVLKNQMQYRILFEDYRAGLTYLHHTNYISTFQDSNEIVIADFENYDVTLGTIAGSTINATNLLLWGSVYVNVYRSAMLILQPVENLVGKYAINLQNSINGSSIRFMIGRTPEGQVDNLTVLLWYENETFDSFIVHVLPALSKRIFKLSSTEYVTAVQTISLPLLSPVIGLEFVVNDTNAQFLIDNIVVANDDVTTNTEVPTTTKLTEPPATTTTTTEAPTTTTTTTEAPTTTTTTTEAPTTTTTTTEAPTTTTTTTEAPTTTTTTTEAPTTEAPTTTTTTTEAPTTTTTTTEAPTTITTTTEAPTTTTTTTVVSTTTTTTTEVPMTTSTTQSVTTTTTPIVISTPSSASTIKSVFQFSHCLFLTVVLTFLCM</sequence>
<feature type="transmembrane region" description="Helical" evidence="2">
    <location>
        <begin position="102"/>
        <end position="124"/>
    </location>
</feature>
<feature type="transmembrane region" description="Helical" evidence="2">
    <location>
        <begin position="177"/>
        <end position="201"/>
    </location>
</feature>
<organism evidence="3 4">
    <name type="scientific">Rotaria sordida</name>
    <dbReference type="NCBI Taxonomy" id="392033"/>
    <lineage>
        <taxon>Eukaryota</taxon>
        <taxon>Metazoa</taxon>
        <taxon>Spiralia</taxon>
        <taxon>Gnathifera</taxon>
        <taxon>Rotifera</taxon>
        <taxon>Eurotatoria</taxon>
        <taxon>Bdelloidea</taxon>
        <taxon>Philodinida</taxon>
        <taxon>Philodinidae</taxon>
        <taxon>Rotaria</taxon>
    </lineage>
</organism>
<evidence type="ECO:0000256" key="2">
    <source>
        <dbReference type="SAM" id="Phobius"/>
    </source>
</evidence>
<feature type="transmembrane region" description="Helical" evidence="2">
    <location>
        <begin position="31"/>
        <end position="50"/>
    </location>
</feature>
<dbReference type="PANTHER" id="PTHR45706:SF4">
    <property type="entry name" value="TYROSINE-PROTEIN PHOSPHATASE"/>
    <property type="match status" value="1"/>
</dbReference>
<feature type="transmembrane region" description="Helical" evidence="2">
    <location>
        <begin position="238"/>
        <end position="259"/>
    </location>
</feature>
<dbReference type="InterPro" id="IPR029058">
    <property type="entry name" value="AB_hydrolase_fold"/>
</dbReference>
<dbReference type="AlphaFoldDB" id="A0A819KUG8"/>
<dbReference type="Proteomes" id="UP000663823">
    <property type="component" value="Unassembled WGS sequence"/>
</dbReference>
<dbReference type="PANTHER" id="PTHR45706">
    <property type="entry name" value="TYROSINE-PROTEIN PHOSPHATASE"/>
    <property type="match status" value="1"/>
</dbReference>
<feature type="transmembrane region" description="Helical" evidence="2">
    <location>
        <begin position="136"/>
        <end position="165"/>
    </location>
</feature>
<comment type="caution">
    <text evidence="3">The sequence shown here is derived from an EMBL/GenBank/DDBJ whole genome shotgun (WGS) entry which is preliminary data.</text>
</comment>
<evidence type="ECO:0000313" key="3">
    <source>
        <dbReference type="EMBL" id="CAF3955035.1"/>
    </source>
</evidence>
<feature type="transmembrane region" description="Helical" evidence="2">
    <location>
        <begin position="207"/>
        <end position="231"/>
    </location>
</feature>
<gene>
    <name evidence="3" type="ORF">OTI717_LOCUS26590</name>
</gene>